<accession>A0ABU1NMC3</accession>
<keyword evidence="1" id="KW-0802">TPR repeat</keyword>
<dbReference type="InterPro" id="IPR019734">
    <property type="entry name" value="TPR_rpt"/>
</dbReference>
<dbReference type="GO" id="GO:0008168">
    <property type="term" value="F:methyltransferase activity"/>
    <property type="evidence" value="ECO:0007669"/>
    <property type="project" value="UniProtKB-KW"/>
</dbReference>
<dbReference type="EMBL" id="JAVDRF010000019">
    <property type="protein sequence ID" value="MDR6539604.1"/>
    <property type="molecule type" value="Genomic_DNA"/>
</dbReference>
<evidence type="ECO:0000313" key="4">
    <source>
        <dbReference type="EMBL" id="MDR6539604.1"/>
    </source>
</evidence>
<organism evidence="4 5">
    <name type="scientific">Variovorax soli</name>
    <dbReference type="NCBI Taxonomy" id="376815"/>
    <lineage>
        <taxon>Bacteria</taxon>
        <taxon>Pseudomonadati</taxon>
        <taxon>Pseudomonadota</taxon>
        <taxon>Betaproteobacteria</taxon>
        <taxon>Burkholderiales</taxon>
        <taxon>Comamonadaceae</taxon>
        <taxon>Variovorax</taxon>
    </lineage>
</organism>
<dbReference type="Gene3D" id="3.40.50.150">
    <property type="entry name" value="Vaccinia Virus protein VP39"/>
    <property type="match status" value="1"/>
</dbReference>
<protein>
    <submittedName>
        <fullName evidence="4">TPR repeat methyltransferase</fullName>
    </submittedName>
</protein>
<dbReference type="PROSITE" id="PS50005">
    <property type="entry name" value="TPR"/>
    <property type="match status" value="4"/>
</dbReference>
<dbReference type="Proteomes" id="UP001184230">
    <property type="component" value="Unassembled WGS sequence"/>
</dbReference>
<dbReference type="CDD" id="cd02440">
    <property type="entry name" value="AdoMet_MTases"/>
    <property type="match status" value="1"/>
</dbReference>
<dbReference type="InterPro" id="IPR013216">
    <property type="entry name" value="Methyltransf_11"/>
</dbReference>
<feature type="repeat" description="TPR" evidence="1">
    <location>
        <begin position="132"/>
        <end position="165"/>
    </location>
</feature>
<feature type="compositionally biased region" description="Basic and acidic residues" evidence="2">
    <location>
        <begin position="9"/>
        <end position="23"/>
    </location>
</feature>
<feature type="repeat" description="TPR" evidence="1">
    <location>
        <begin position="98"/>
        <end position="131"/>
    </location>
</feature>
<dbReference type="PANTHER" id="PTHR44998">
    <property type="match status" value="1"/>
</dbReference>
<proteinExistence type="predicted"/>
<dbReference type="InterPro" id="IPR029063">
    <property type="entry name" value="SAM-dependent_MTases_sf"/>
</dbReference>
<feature type="domain" description="Methyltransferase type 11" evidence="3">
    <location>
        <begin position="301"/>
        <end position="394"/>
    </location>
</feature>
<dbReference type="Gene3D" id="1.25.40.10">
    <property type="entry name" value="Tetratricopeptide repeat domain"/>
    <property type="match status" value="2"/>
</dbReference>
<keyword evidence="5" id="KW-1185">Reference proteome</keyword>
<gene>
    <name evidence="4" type="ORF">J2739_005403</name>
</gene>
<comment type="caution">
    <text evidence="4">The sequence shown here is derived from an EMBL/GenBank/DDBJ whole genome shotgun (WGS) entry which is preliminary data.</text>
</comment>
<dbReference type="PANTHER" id="PTHR44998:SF1">
    <property type="entry name" value="UDP-N-ACETYLGLUCOSAMINE--PEPTIDE N-ACETYLGLUCOSAMINYLTRANSFERASE 110 KDA SUBUNIT"/>
    <property type="match status" value="1"/>
</dbReference>
<dbReference type="GO" id="GO:0032259">
    <property type="term" value="P:methylation"/>
    <property type="evidence" value="ECO:0007669"/>
    <property type="project" value="UniProtKB-KW"/>
</dbReference>
<dbReference type="SUPFAM" id="SSF48452">
    <property type="entry name" value="TPR-like"/>
    <property type="match status" value="1"/>
</dbReference>
<name>A0ABU1NMC3_9BURK</name>
<keyword evidence="4" id="KW-0489">Methyltransferase</keyword>
<feature type="repeat" description="TPR" evidence="1">
    <location>
        <begin position="166"/>
        <end position="199"/>
    </location>
</feature>
<evidence type="ECO:0000259" key="3">
    <source>
        <dbReference type="Pfam" id="PF08241"/>
    </source>
</evidence>
<dbReference type="Pfam" id="PF08241">
    <property type="entry name" value="Methyltransf_11"/>
    <property type="match status" value="1"/>
</dbReference>
<evidence type="ECO:0000256" key="2">
    <source>
        <dbReference type="SAM" id="MobiDB-lite"/>
    </source>
</evidence>
<evidence type="ECO:0000313" key="5">
    <source>
        <dbReference type="Proteomes" id="UP001184230"/>
    </source>
</evidence>
<dbReference type="SUPFAM" id="SSF53335">
    <property type="entry name" value="S-adenosyl-L-methionine-dependent methyltransferases"/>
    <property type="match status" value="1"/>
</dbReference>
<keyword evidence="4" id="KW-0808">Transferase</keyword>
<dbReference type="SMART" id="SM00028">
    <property type="entry name" value="TPR"/>
    <property type="match status" value="5"/>
</dbReference>
<dbReference type="RefSeq" id="WP_309907438.1">
    <property type="nucleotide sequence ID" value="NZ_JAVDRF010000019.1"/>
</dbReference>
<feature type="repeat" description="TPR" evidence="1">
    <location>
        <begin position="200"/>
        <end position="233"/>
    </location>
</feature>
<dbReference type="InterPro" id="IPR011990">
    <property type="entry name" value="TPR-like_helical_dom_sf"/>
</dbReference>
<reference evidence="4 5" key="1">
    <citation type="submission" date="2023-07" db="EMBL/GenBank/DDBJ databases">
        <title>Sorghum-associated microbial communities from plants grown in Nebraska, USA.</title>
        <authorList>
            <person name="Schachtman D."/>
        </authorList>
    </citation>
    <scope>NUCLEOTIDE SEQUENCE [LARGE SCALE GENOMIC DNA]</scope>
    <source>
        <strain evidence="4 5">DS1781</strain>
    </source>
</reference>
<sequence length="469" mass="50677">MQLNEAPLADEHVDRLEPPQGYERAKEVSLDDALKLAIAMHRANGLDDAESVYGRILALAPDHAAALHFMGVLQHQRGRSEEALGLIRRSIALNGAVPDWHNNLGNVLLESGQVDAAADAYERACALAPDRPDVQNNLGVLRREQRRPAEAETFYRRAIALDPTYADAFTNLGRLLNGLGRHEEALAACCEALVVNPKFVKARHALGMAYQMLGRLDDAAQVYRDWLAEDPGHPEALHHLAACTGDAVPDRAPDAYVETLFDDFANSFDAKLAMLDYRAPSLIAQAVAQRVGEARRALAVLDAGCGTGLCGPLLAPYARRLEGVDLSERMLAKAQARQVYDALTKAELTAFLEAAAPGSCDLVVSADTLCYFGDLRCVVLAAAKALRPQGWLIFTVEASAGPAGAAFQLNPNGRYSHRESYLRAVLAEAGLAVDGLEPVHLRMENLKPVEGWLVSCRKPASGEGMSHGR</sequence>
<evidence type="ECO:0000256" key="1">
    <source>
        <dbReference type="PROSITE-ProRule" id="PRU00339"/>
    </source>
</evidence>
<dbReference type="Pfam" id="PF13432">
    <property type="entry name" value="TPR_16"/>
    <property type="match status" value="3"/>
</dbReference>
<feature type="region of interest" description="Disordered" evidence="2">
    <location>
        <begin position="1"/>
        <end position="23"/>
    </location>
</feature>